<dbReference type="Pfam" id="PF02719">
    <property type="entry name" value="Polysacc_synt_2"/>
    <property type="match status" value="1"/>
</dbReference>
<dbReference type="Proteomes" id="UP000054837">
    <property type="component" value="Unassembled WGS sequence"/>
</dbReference>
<dbReference type="EMBL" id="LQBL01000003">
    <property type="protein sequence ID" value="KUG58479.1"/>
    <property type="molecule type" value="Genomic_DNA"/>
</dbReference>
<dbReference type="SUPFAM" id="SSF51735">
    <property type="entry name" value="NAD(P)-binding Rossmann-fold domains"/>
    <property type="match status" value="1"/>
</dbReference>
<dbReference type="InterPro" id="IPR003869">
    <property type="entry name" value="Polysac_CapD-like"/>
</dbReference>
<sequence>MLVSPRPRRVPDALKRVLWALGDGTVWAVAILGMTWIRFQYDAGRAFVTDTWVVAGTAAAIHLILGMLLGPYLIKHIRGSFEEVTAVCRAALLTALIVSVWAIWLQPYIVPRSVPSVGAAVAISLMLAARFVVRSYRARAAVRREVDHTAIIYGAGVLGRRLVANMLQDDTSPFRPVALLDDDRSKRKLRIDGIRVRGDRTAMGRVARRYEATHLIVAIPRADSALMREVNDLAGEAGLTVKVLPNLDRLLDADPHADDLRDIDLEDLLGRRRTELDQGAITDHLTGKVVLVTGAGGSIGSELCRQIARFHPRRLVLLDRDESALHAVQLSLTGRGLLQSEDVVLCDIGDAGMVDRVFHQHRPDVVFHAAALKHLPLLQRFPMEAWRVNVSGTLNVLRSAAAYGVGTFVNISTDKAANPTSILGYTKRVTERLTSHFAFSQPGRYVSVRFGNVLGSRGSVIPVFTEQIERGGPVTVTHPDVERFFMLIPEACQLVMQAASLGSDGDVLVLDMGVPVRIDDMARTLITMSGRPDVTIEYVGLRPGEKLTEDLFGLDEQQQTRHHLLWSVRVPGLDPDDVPSGRLSSTPELIAWLRDRSDPAESVLRPA</sequence>
<dbReference type="Pfam" id="PF13727">
    <property type="entry name" value="CoA_binding_3"/>
    <property type="match status" value="1"/>
</dbReference>
<dbReference type="InterPro" id="IPR051203">
    <property type="entry name" value="Polysaccharide_Synthase-Rel"/>
</dbReference>
<dbReference type="InterPro" id="IPR029063">
    <property type="entry name" value="SAM-dependent_MTases_sf"/>
</dbReference>
<feature type="transmembrane region" description="Helical" evidence="2">
    <location>
        <begin position="116"/>
        <end position="133"/>
    </location>
</feature>
<accession>A0A0W8IEV3</accession>
<dbReference type="SUPFAM" id="SSF53335">
    <property type="entry name" value="S-adenosyl-L-methionine-dependent methyltransferases"/>
    <property type="match status" value="1"/>
</dbReference>
<feature type="transmembrane region" description="Helical" evidence="2">
    <location>
        <begin position="51"/>
        <end position="74"/>
    </location>
</feature>
<evidence type="ECO:0000259" key="3">
    <source>
        <dbReference type="Pfam" id="PF02719"/>
    </source>
</evidence>
<proteinExistence type="inferred from homology"/>
<keyword evidence="5" id="KW-1185">Reference proteome</keyword>
<dbReference type="InterPro" id="IPR036291">
    <property type="entry name" value="NAD(P)-bd_dom_sf"/>
</dbReference>
<feature type="domain" description="Polysaccharide biosynthesis protein CapD-like" evidence="3">
    <location>
        <begin position="290"/>
        <end position="563"/>
    </location>
</feature>
<comment type="similarity">
    <text evidence="1">Belongs to the polysaccharide synthase family.</text>
</comment>
<evidence type="ECO:0000256" key="1">
    <source>
        <dbReference type="ARBA" id="ARBA00007430"/>
    </source>
</evidence>
<dbReference type="STRING" id="767452.AVL62_11305"/>
<reference evidence="4 5" key="1">
    <citation type="submission" date="2015-12" db="EMBL/GenBank/DDBJ databases">
        <title>Serinicoccus chungangenesis strain CD08_5 genome sequencing and assembly.</title>
        <authorList>
            <person name="Chander A.M."/>
            <person name="Kaur G."/>
            <person name="Nair G.R."/>
            <person name="Dhawan D.K."/>
            <person name="Kochhar R.K."/>
            <person name="Mayilraj S."/>
            <person name="Bhadada S.K."/>
        </authorList>
    </citation>
    <scope>NUCLEOTIDE SEQUENCE [LARGE SCALE GENOMIC DNA]</scope>
    <source>
        <strain evidence="4 5">CD08_5</strain>
    </source>
</reference>
<dbReference type="Gene3D" id="3.40.50.720">
    <property type="entry name" value="NAD(P)-binding Rossmann-like Domain"/>
    <property type="match status" value="2"/>
</dbReference>
<name>A0A0W8IEV3_9MICO</name>
<evidence type="ECO:0000313" key="4">
    <source>
        <dbReference type="EMBL" id="KUG58479.1"/>
    </source>
</evidence>
<gene>
    <name evidence="4" type="ORF">AVL62_11305</name>
</gene>
<keyword evidence="2" id="KW-1133">Transmembrane helix</keyword>
<organism evidence="4 5">
    <name type="scientific">Serinicoccus chungangensis</name>
    <dbReference type="NCBI Taxonomy" id="767452"/>
    <lineage>
        <taxon>Bacteria</taxon>
        <taxon>Bacillati</taxon>
        <taxon>Actinomycetota</taxon>
        <taxon>Actinomycetes</taxon>
        <taxon>Micrococcales</taxon>
        <taxon>Ornithinimicrobiaceae</taxon>
        <taxon>Serinicoccus</taxon>
    </lineage>
</organism>
<comment type="caution">
    <text evidence="4">The sequence shown here is derived from an EMBL/GenBank/DDBJ whole genome shotgun (WGS) entry which is preliminary data.</text>
</comment>
<dbReference type="CDD" id="cd05237">
    <property type="entry name" value="UDP_invert_4-6DH_SDR_e"/>
    <property type="match status" value="1"/>
</dbReference>
<evidence type="ECO:0000256" key="2">
    <source>
        <dbReference type="SAM" id="Phobius"/>
    </source>
</evidence>
<feature type="transmembrane region" description="Helical" evidence="2">
    <location>
        <begin position="17"/>
        <end position="39"/>
    </location>
</feature>
<dbReference type="PANTHER" id="PTHR43318:SF1">
    <property type="entry name" value="POLYSACCHARIDE BIOSYNTHESIS PROTEIN EPSC-RELATED"/>
    <property type="match status" value="1"/>
</dbReference>
<dbReference type="PANTHER" id="PTHR43318">
    <property type="entry name" value="UDP-N-ACETYLGLUCOSAMINE 4,6-DEHYDRATASE"/>
    <property type="match status" value="1"/>
</dbReference>
<keyword evidence="2" id="KW-0812">Transmembrane</keyword>
<keyword evidence="2" id="KW-0472">Membrane</keyword>
<feature type="transmembrane region" description="Helical" evidence="2">
    <location>
        <begin position="86"/>
        <end position="104"/>
    </location>
</feature>
<protein>
    <submittedName>
        <fullName evidence="4">dTDP-glucose 4,6-dehydratase</fullName>
    </submittedName>
</protein>
<evidence type="ECO:0000313" key="5">
    <source>
        <dbReference type="Proteomes" id="UP000054837"/>
    </source>
</evidence>
<dbReference type="AlphaFoldDB" id="A0A0W8IEV3"/>